<feature type="transmembrane region" description="Helical" evidence="1">
    <location>
        <begin position="31"/>
        <end position="50"/>
    </location>
</feature>
<feature type="transmembrane region" description="Helical" evidence="1">
    <location>
        <begin position="133"/>
        <end position="157"/>
    </location>
</feature>
<keyword evidence="1" id="KW-0812">Transmembrane</keyword>
<accession>A0A7I4Y9E3</accession>
<organism evidence="2 3">
    <name type="scientific">Haemonchus contortus</name>
    <name type="common">Barber pole worm</name>
    <dbReference type="NCBI Taxonomy" id="6289"/>
    <lineage>
        <taxon>Eukaryota</taxon>
        <taxon>Metazoa</taxon>
        <taxon>Ecdysozoa</taxon>
        <taxon>Nematoda</taxon>
        <taxon>Chromadorea</taxon>
        <taxon>Rhabditida</taxon>
        <taxon>Rhabditina</taxon>
        <taxon>Rhabditomorpha</taxon>
        <taxon>Strongyloidea</taxon>
        <taxon>Trichostrongylidae</taxon>
        <taxon>Haemonchus</taxon>
    </lineage>
</organism>
<keyword evidence="2" id="KW-1185">Reference proteome</keyword>
<proteinExistence type="predicted"/>
<feature type="transmembrane region" description="Helical" evidence="1">
    <location>
        <begin position="169"/>
        <end position="191"/>
    </location>
</feature>
<evidence type="ECO:0000313" key="2">
    <source>
        <dbReference type="Proteomes" id="UP000025227"/>
    </source>
</evidence>
<dbReference type="AlphaFoldDB" id="A0A7I4Y9E3"/>
<dbReference type="PANTHER" id="PTHR22941:SF307">
    <property type="entry name" value="SERPENTINE RECEPTOR, CLASS H"/>
    <property type="match status" value="1"/>
</dbReference>
<reference evidence="3" key="1">
    <citation type="submission" date="2020-12" db="UniProtKB">
        <authorList>
            <consortium name="WormBaseParasite"/>
        </authorList>
    </citation>
    <scope>IDENTIFICATION</scope>
    <source>
        <strain evidence="3">MHco3</strain>
    </source>
</reference>
<dbReference type="OrthoDB" id="5874478at2759"/>
<evidence type="ECO:0000256" key="1">
    <source>
        <dbReference type="SAM" id="Phobius"/>
    </source>
</evidence>
<sequence>MAAAMLSLFNYRLFVVTPTNHFMRISDNGHLYTSVVLWSLYFTLCFVGMIDISPDQTEARKWAMERYSCAKSAMSVPKLTIFTLDKLKRIGLMAGGLCILGFIIGISSVLLSFRYIKRRGNLSSKTKQMQKRFLIYLCVQVSVPLFSMIVPIGMLQYVFRTHSSTQRDLGNLACALVGSHGCIASLSLIMCNEPYRTFATSPLIRMWKWKLRSRQASREVTEFTLRSTQHQPS</sequence>
<dbReference type="InterPro" id="IPR053220">
    <property type="entry name" value="Nematode_rcpt-like_serp_H"/>
</dbReference>
<dbReference type="WBParaSite" id="HCON_00063505-00001">
    <property type="protein sequence ID" value="HCON_00063505-00001"/>
    <property type="gene ID" value="HCON_00063505"/>
</dbReference>
<dbReference type="Pfam" id="PF10318">
    <property type="entry name" value="7TM_GPCR_Srh"/>
    <property type="match status" value="1"/>
</dbReference>
<dbReference type="PANTHER" id="PTHR22941">
    <property type="entry name" value="SERPENTINE RECEPTOR"/>
    <property type="match status" value="1"/>
</dbReference>
<evidence type="ECO:0000313" key="3">
    <source>
        <dbReference type="WBParaSite" id="HCON_00063505-00001"/>
    </source>
</evidence>
<keyword evidence="1" id="KW-1133">Transmembrane helix</keyword>
<dbReference type="InterPro" id="IPR019422">
    <property type="entry name" value="7TM_GPCR_serpentine_rcpt_Srh"/>
</dbReference>
<name>A0A7I4Y9E3_HAECO</name>
<dbReference type="Proteomes" id="UP000025227">
    <property type="component" value="Unplaced"/>
</dbReference>
<keyword evidence="1" id="KW-0472">Membrane</keyword>
<dbReference type="OMA" id="AMERYSC"/>
<protein>
    <submittedName>
        <fullName evidence="3">G_PROTEIN_RECEP_F1_2 domain-containing protein</fullName>
    </submittedName>
</protein>
<feature type="transmembrane region" description="Helical" evidence="1">
    <location>
        <begin position="90"/>
        <end position="113"/>
    </location>
</feature>